<evidence type="ECO:0000256" key="5">
    <source>
        <dbReference type="ARBA" id="ARBA00022917"/>
    </source>
</evidence>
<dbReference type="PANTHER" id="PTHR42765:SF1">
    <property type="entry name" value="ISOLEUCINE--TRNA LIGASE, MITOCHONDRIAL"/>
    <property type="match status" value="1"/>
</dbReference>
<dbReference type="InterPro" id="IPR002301">
    <property type="entry name" value="Ile-tRNA-ligase"/>
</dbReference>
<dbReference type="EC" id="6.1.1.5" evidence="1"/>
<dbReference type="InterPro" id="IPR002300">
    <property type="entry name" value="aa-tRNA-synth_Ia"/>
</dbReference>
<evidence type="ECO:0000256" key="3">
    <source>
        <dbReference type="ARBA" id="ARBA00022741"/>
    </source>
</evidence>
<evidence type="ECO:0000259" key="8">
    <source>
        <dbReference type="Pfam" id="PF00133"/>
    </source>
</evidence>
<dbReference type="GO" id="GO:0005739">
    <property type="term" value="C:mitochondrion"/>
    <property type="evidence" value="ECO:0007669"/>
    <property type="project" value="TreeGrafter"/>
</dbReference>
<keyword evidence="3" id="KW-0547">Nucleotide-binding</keyword>
<name>A0A1R1X1B7_9FUNG</name>
<keyword evidence="6" id="KW-0030">Aminoacyl-tRNA synthetase</keyword>
<evidence type="ECO:0000256" key="6">
    <source>
        <dbReference type="ARBA" id="ARBA00023146"/>
    </source>
</evidence>
<dbReference type="EMBL" id="LSSM01007407">
    <property type="protein sequence ID" value="OMJ08387.1"/>
    <property type="molecule type" value="Genomic_DNA"/>
</dbReference>
<keyword evidence="2 9" id="KW-0436">Ligase</keyword>
<dbReference type="Proteomes" id="UP000187429">
    <property type="component" value="Unassembled WGS sequence"/>
</dbReference>
<comment type="caution">
    <text evidence="9">The sequence shown here is derived from an EMBL/GenBank/DDBJ whole genome shotgun (WGS) entry which is preliminary data.</text>
</comment>
<feature type="domain" description="Aminoacyl-tRNA synthetase class Ia" evidence="8">
    <location>
        <begin position="8"/>
        <end position="404"/>
    </location>
</feature>
<feature type="domain" description="Aminoacyl-tRNA synthetase class Ia" evidence="8">
    <location>
        <begin position="405"/>
        <end position="457"/>
    </location>
</feature>
<dbReference type="Pfam" id="PF00133">
    <property type="entry name" value="tRNA-synt_1"/>
    <property type="match status" value="2"/>
</dbReference>
<dbReference type="OrthoDB" id="10264412at2759"/>
<organism evidence="9 10">
    <name type="scientific">Smittium culicis</name>
    <dbReference type="NCBI Taxonomy" id="133412"/>
    <lineage>
        <taxon>Eukaryota</taxon>
        <taxon>Fungi</taxon>
        <taxon>Fungi incertae sedis</taxon>
        <taxon>Zoopagomycota</taxon>
        <taxon>Kickxellomycotina</taxon>
        <taxon>Harpellomycetes</taxon>
        <taxon>Harpellales</taxon>
        <taxon>Legeriomycetaceae</taxon>
        <taxon>Smittium</taxon>
    </lineage>
</organism>
<evidence type="ECO:0000313" key="9">
    <source>
        <dbReference type="EMBL" id="OMJ08387.1"/>
    </source>
</evidence>
<evidence type="ECO:0000256" key="7">
    <source>
        <dbReference type="ARBA" id="ARBA00032665"/>
    </source>
</evidence>
<reference evidence="10" key="1">
    <citation type="submission" date="2017-01" db="EMBL/GenBank/DDBJ databases">
        <authorList>
            <person name="Wang Y."/>
            <person name="White M."/>
            <person name="Kvist S."/>
            <person name="Moncalvo J.-M."/>
        </authorList>
    </citation>
    <scope>NUCLEOTIDE SEQUENCE [LARGE SCALE GENOMIC DNA]</scope>
    <source>
        <strain evidence="10">ID-206-W2</strain>
    </source>
</reference>
<dbReference type="GO" id="GO:0004822">
    <property type="term" value="F:isoleucine-tRNA ligase activity"/>
    <property type="evidence" value="ECO:0007669"/>
    <property type="project" value="UniProtKB-EC"/>
</dbReference>
<evidence type="ECO:0000313" key="10">
    <source>
        <dbReference type="Proteomes" id="UP000187429"/>
    </source>
</evidence>
<keyword evidence="10" id="KW-1185">Reference proteome</keyword>
<dbReference type="GO" id="GO:0005524">
    <property type="term" value="F:ATP binding"/>
    <property type="evidence" value="ECO:0007669"/>
    <property type="project" value="UniProtKB-KW"/>
</dbReference>
<protein>
    <recommendedName>
        <fullName evidence="1">isoleucine--tRNA ligase</fullName>
        <ecNumber evidence="1">6.1.1.5</ecNumber>
    </recommendedName>
    <alternativeName>
        <fullName evidence="7">Isoleucyl-tRNA synthetase</fullName>
    </alternativeName>
</protein>
<dbReference type="PRINTS" id="PR00984">
    <property type="entry name" value="TRNASYNTHILE"/>
</dbReference>
<dbReference type="Gene3D" id="3.90.740.10">
    <property type="entry name" value="Valyl/Leucyl/Isoleucyl-tRNA synthetase, editing domain"/>
    <property type="match status" value="1"/>
</dbReference>
<dbReference type="SUPFAM" id="SSF52374">
    <property type="entry name" value="Nucleotidylyl transferase"/>
    <property type="match status" value="1"/>
</dbReference>
<dbReference type="InterPro" id="IPR014729">
    <property type="entry name" value="Rossmann-like_a/b/a_fold"/>
</dbReference>
<dbReference type="InterPro" id="IPR050081">
    <property type="entry name" value="Ile-tRNA_ligase"/>
</dbReference>
<sequence>MSLTRFASLRSALAESELEYDDNFVSKSAYVKFPANNSINKNFGIPDSSKVFFLIWTTTPWTLIANRAIAVNPDLEYTTIKTIDSDGQDEHYIVSKDLAPSLLSLFENQSSISPNPSIKGIDLVNHTYYQFFDKKEYSVLPAEYVTSVSGTGLVHTAPGHGKEDYEMCLSFGIAPFSPVDEYGNFTIEAPSELVGKNVLSDGNLSVLEILKEKSSLVHQADFCHSYPLDWRTKKPIIQRSTPQWFIDVSSEKDKILKSMDSIKFVPESSKKRLEAFVKSRSQWCISRQRPWGTPIPVFYDSITDEPLMTEETVDYVIEKFANNGGSGSWWNLSTEELLPPKYLNNGRSYIKRYDTLDVWFDSGTSWTLISNMLSKDNKKFVSDVYLEGSDQHRGWFQSSLVLSYERGSKMSKSLGNVMFPSNIINGVKSDPVNYPGYGVDVLRLWVGMHDTSSDVSIGPQVISKVSLVLRKIRGTFKFLLGSLNDFSPSKIQELI</sequence>
<evidence type="ECO:0000256" key="1">
    <source>
        <dbReference type="ARBA" id="ARBA00013165"/>
    </source>
</evidence>
<evidence type="ECO:0000256" key="4">
    <source>
        <dbReference type="ARBA" id="ARBA00022840"/>
    </source>
</evidence>
<keyword evidence="5" id="KW-0648">Protein biosynthesis</keyword>
<dbReference type="GO" id="GO:0032543">
    <property type="term" value="P:mitochondrial translation"/>
    <property type="evidence" value="ECO:0007669"/>
    <property type="project" value="TreeGrafter"/>
</dbReference>
<dbReference type="GO" id="GO:0006428">
    <property type="term" value="P:isoleucyl-tRNA aminoacylation"/>
    <property type="evidence" value="ECO:0007669"/>
    <property type="project" value="InterPro"/>
</dbReference>
<keyword evidence="4" id="KW-0067">ATP-binding</keyword>
<dbReference type="Gene3D" id="3.40.50.620">
    <property type="entry name" value="HUPs"/>
    <property type="match status" value="1"/>
</dbReference>
<accession>A0A1R1X1B7</accession>
<dbReference type="InterPro" id="IPR009008">
    <property type="entry name" value="Val/Leu/Ile-tRNA-synth_edit"/>
</dbReference>
<proteinExistence type="predicted"/>
<gene>
    <name evidence="9" type="ORF">AYI69_g11083</name>
</gene>
<dbReference type="AlphaFoldDB" id="A0A1R1X1B7"/>
<dbReference type="SUPFAM" id="SSF50677">
    <property type="entry name" value="ValRS/IleRS/LeuRS editing domain"/>
    <property type="match status" value="1"/>
</dbReference>
<dbReference type="PANTHER" id="PTHR42765">
    <property type="entry name" value="SOLEUCYL-TRNA SYNTHETASE"/>
    <property type="match status" value="1"/>
</dbReference>
<dbReference type="GO" id="GO:0002161">
    <property type="term" value="F:aminoacyl-tRNA deacylase activity"/>
    <property type="evidence" value="ECO:0007669"/>
    <property type="project" value="InterPro"/>
</dbReference>
<evidence type="ECO:0000256" key="2">
    <source>
        <dbReference type="ARBA" id="ARBA00022598"/>
    </source>
</evidence>